<keyword evidence="1" id="KW-0812">Transmembrane</keyword>
<sequence>MNVLVLLLFLAVMAWTSFTDIRSRIIPNAVIFPAIAIIIIIRLFHHPFGFAYYFAWGLLPAVLMLVASLLTKLKGFGAGDIKLMLFIGLALGGFGGFAAFVLGGMLSFLYNSARFVLFKKNMMESVRVAPFLFAGSLLWYLSPMWLVPLVERIFE</sequence>
<comment type="caution">
    <text evidence="3">The sequence shown here is derived from an EMBL/GenBank/DDBJ whole genome shotgun (WGS) entry which is preliminary data.</text>
</comment>
<dbReference type="Proteomes" id="UP000076563">
    <property type="component" value="Unassembled WGS sequence"/>
</dbReference>
<evidence type="ECO:0000256" key="1">
    <source>
        <dbReference type="SAM" id="Phobius"/>
    </source>
</evidence>
<organism evidence="3 4">
    <name type="scientific">Paenibacillus elgii</name>
    <dbReference type="NCBI Taxonomy" id="189691"/>
    <lineage>
        <taxon>Bacteria</taxon>
        <taxon>Bacillati</taxon>
        <taxon>Bacillota</taxon>
        <taxon>Bacilli</taxon>
        <taxon>Bacillales</taxon>
        <taxon>Paenibacillaceae</taxon>
        <taxon>Paenibacillus</taxon>
    </lineage>
</organism>
<protein>
    <recommendedName>
        <fullName evidence="2">Prepilin type IV endopeptidase peptidase domain-containing protein</fullName>
    </recommendedName>
</protein>
<gene>
    <name evidence="3" type="ORF">AV654_19690</name>
</gene>
<reference evidence="4" key="1">
    <citation type="submission" date="2016-01" db="EMBL/GenBank/DDBJ databases">
        <title>Draft genome of Chromobacterium sp. F49.</title>
        <authorList>
            <person name="Hong K.W."/>
        </authorList>
    </citation>
    <scope>NUCLEOTIDE SEQUENCE [LARGE SCALE GENOMIC DNA]</scope>
    <source>
        <strain evidence="4">M63</strain>
    </source>
</reference>
<accession>A0A163XP03</accession>
<feature type="transmembrane region" description="Helical" evidence="1">
    <location>
        <begin position="83"/>
        <end position="110"/>
    </location>
</feature>
<feature type="transmembrane region" description="Helical" evidence="1">
    <location>
        <begin position="51"/>
        <end position="71"/>
    </location>
</feature>
<dbReference type="GO" id="GO:0016020">
    <property type="term" value="C:membrane"/>
    <property type="evidence" value="ECO:0007669"/>
    <property type="project" value="InterPro"/>
</dbReference>
<name>A0A163XP03_9BACL</name>
<proteinExistence type="predicted"/>
<dbReference type="InterPro" id="IPR000045">
    <property type="entry name" value="Prepilin_IV_endopep_pep"/>
</dbReference>
<feature type="domain" description="Prepilin type IV endopeptidase peptidase" evidence="2">
    <location>
        <begin position="7"/>
        <end position="108"/>
    </location>
</feature>
<dbReference type="GO" id="GO:0004190">
    <property type="term" value="F:aspartic-type endopeptidase activity"/>
    <property type="evidence" value="ECO:0007669"/>
    <property type="project" value="InterPro"/>
</dbReference>
<dbReference type="AlphaFoldDB" id="A0A163XP03"/>
<keyword evidence="1" id="KW-0472">Membrane</keyword>
<feature type="transmembrane region" description="Helical" evidence="1">
    <location>
        <begin position="24"/>
        <end position="44"/>
    </location>
</feature>
<keyword evidence="1" id="KW-1133">Transmembrane helix</keyword>
<dbReference type="Gene3D" id="1.20.120.1220">
    <property type="match status" value="1"/>
</dbReference>
<dbReference type="Pfam" id="PF01478">
    <property type="entry name" value="Peptidase_A24"/>
    <property type="match status" value="1"/>
</dbReference>
<feature type="transmembrane region" description="Helical" evidence="1">
    <location>
        <begin position="131"/>
        <end position="150"/>
    </location>
</feature>
<evidence type="ECO:0000313" key="3">
    <source>
        <dbReference type="EMBL" id="KZE78200.1"/>
    </source>
</evidence>
<evidence type="ECO:0000313" key="4">
    <source>
        <dbReference type="Proteomes" id="UP000076563"/>
    </source>
</evidence>
<evidence type="ECO:0000259" key="2">
    <source>
        <dbReference type="Pfam" id="PF01478"/>
    </source>
</evidence>
<keyword evidence="4" id="KW-1185">Reference proteome</keyword>
<dbReference type="EMBL" id="LQRA01000057">
    <property type="protein sequence ID" value="KZE78200.1"/>
    <property type="molecule type" value="Genomic_DNA"/>
</dbReference>